<comment type="caution">
    <text evidence="2">The sequence shown here is derived from an EMBL/GenBank/DDBJ whole genome shotgun (WGS) entry which is preliminary data.</text>
</comment>
<dbReference type="Pfam" id="PF08242">
    <property type="entry name" value="Methyltransf_12"/>
    <property type="match status" value="1"/>
</dbReference>
<protein>
    <submittedName>
        <fullName evidence="2">Methyltransferase domain-containing protein</fullName>
    </submittedName>
</protein>
<evidence type="ECO:0000313" key="2">
    <source>
        <dbReference type="EMBL" id="MXG91483.1"/>
    </source>
</evidence>
<feature type="domain" description="Methyltransferase type 12" evidence="1">
    <location>
        <begin position="29"/>
        <end position="118"/>
    </location>
</feature>
<keyword evidence="2" id="KW-0489">Methyltransferase</keyword>
<keyword evidence="2" id="KW-0808">Transferase</keyword>
<proteinExistence type="predicted"/>
<dbReference type="GO" id="GO:0008168">
    <property type="term" value="F:methyltransferase activity"/>
    <property type="evidence" value="ECO:0007669"/>
    <property type="project" value="UniProtKB-KW"/>
</dbReference>
<gene>
    <name evidence="2" type="ORF">GRQ65_18205</name>
</gene>
<dbReference type="AlphaFoldDB" id="A0A6L7EVR0"/>
<dbReference type="RefSeq" id="WP_160879420.1">
    <property type="nucleotide sequence ID" value="NZ_WUEK01000013.1"/>
</dbReference>
<accession>A0A6L7EVR0</accession>
<organism evidence="2 3">
    <name type="scientific">Nocardioides flavescens</name>
    <dbReference type="NCBI Taxonomy" id="2691959"/>
    <lineage>
        <taxon>Bacteria</taxon>
        <taxon>Bacillati</taxon>
        <taxon>Actinomycetota</taxon>
        <taxon>Actinomycetes</taxon>
        <taxon>Propionibacteriales</taxon>
        <taxon>Nocardioidaceae</taxon>
        <taxon>Nocardioides</taxon>
    </lineage>
</organism>
<dbReference type="Proteomes" id="UP000473325">
    <property type="component" value="Unassembled WGS sequence"/>
</dbReference>
<evidence type="ECO:0000313" key="3">
    <source>
        <dbReference type="Proteomes" id="UP000473325"/>
    </source>
</evidence>
<dbReference type="GO" id="GO:0032259">
    <property type="term" value="P:methylation"/>
    <property type="evidence" value="ECO:0007669"/>
    <property type="project" value="UniProtKB-KW"/>
</dbReference>
<dbReference type="SUPFAM" id="SSF53335">
    <property type="entry name" value="S-adenosyl-L-methionine-dependent methyltransferases"/>
    <property type="match status" value="1"/>
</dbReference>
<name>A0A6L7EVR0_9ACTN</name>
<keyword evidence="3" id="KW-1185">Reference proteome</keyword>
<sequence length="157" mass="16690">MSDAGEHDEVVLRLVLDGLPTGRAMPDVLEVGCGDGAFAERFTTAHPHVAYLATDASPAAVELTRARGVPAQLMDVGTLLAGEASYDVAVAVRVLDHLADLDRGLGELRRVLRPGGRLVAVVEGPDDDRTEDRLESALRRHFAAVTRTGDLRVLTAS</sequence>
<dbReference type="InterPro" id="IPR029063">
    <property type="entry name" value="SAM-dependent_MTases_sf"/>
</dbReference>
<dbReference type="CDD" id="cd02440">
    <property type="entry name" value="AdoMet_MTases"/>
    <property type="match status" value="1"/>
</dbReference>
<dbReference type="Gene3D" id="3.40.50.150">
    <property type="entry name" value="Vaccinia Virus protein VP39"/>
    <property type="match status" value="1"/>
</dbReference>
<evidence type="ECO:0000259" key="1">
    <source>
        <dbReference type="Pfam" id="PF08242"/>
    </source>
</evidence>
<reference evidence="2 3" key="1">
    <citation type="submission" date="2019-12" db="EMBL/GenBank/DDBJ databases">
        <authorList>
            <person name="Kun Z."/>
        </authorList>
    </citation>
    <scope>NUCLEOTIDE SEQUENCE [LARGE SCALE GENOMIC DNA]</scope>
    <source>
        <strain evidence="2 3">YIM 123512</strain>
    </source>
</reference>
<dbReference type="EMBL" id="WUEK01000013">
    <property type="protein sequence ID" value="MXG91483.1"/>
    <property type="molecule type" value="Genomic_DNA"/>
</dbReference>
<dbReference type="PANTHER" id="PTHR43861">
    <property type="entry name" value="TRANS-ACONITATE 2-METHYLTRANSFERASE-RELATED"/>
    <property type="match status" value="1"/>
</dbReference>
<dbReference type="InterPro" id="IPR013217">
    <property type="entry name" value="Methyltransf_12"/>
</dbReference>